<sequence>MSLPYQSELFFLPVVLWLCPPQGSQSESFGSQRNTEHQLSLNNPPGFFQTCPLFLLFGSSPVQSVSGNRQISSLDNQGLNTQRR</sequence>
<proteinExistence type="predicted"/>
<keyword evidence="2" id="KW-0732">Signal</keyword>
<accession>A0A0H5C642</accession>
<gene>
    <name evidence="3" type="ORF">BN1211_4260</name>
</gene>
<reference evidence="4" key="1">
    <citation type="journal article" date="2015" name="J. Biotechnol.">
        <title>The structure of the Cyberlindnera jadinii genome and its relation to Candida utilis analyzed by the occurrence of single nucleotide polymorphisms.</title>
        <authorList>
            <person name="Rupp O."/>
            <person name="Brinkrolf K."/>
            <person name="Buerth C."/>
            <person name="Kunigo M."/>
            <person name="Schneider J."/>
            <person name="Jaenicke S."/>
            <person name="Goesmann A."/>
            <person name="Puehler A."/>
            <person name="Jaeger K.-E."/>
            <person name="Ernst J.F."/>
        </authorList>
    </citation>
    <scope>NUCLEOTIDE SEQUENCE [LARGE SCALE GENOMIC DNA]</scope>
    <source>
        <strain evidence="4">ATCC 18201 / CBS 1600 / BCRC 20928 / JCM 3617 / NBRC 0987 / NRRL Y-1542</strain>
    </source>
</reference>
<feature type="region of interest" description="Disordered" evidence="1">
    <location>
        <begin position="64"/>
        <end position="84"/>
    </location>
</feature>
<dbReference type="AlphaFoldDB" id="A0A0H5C642"/>
<protein>
    <recommendedName>
        <fullName evidence="5">Secreted protein</fullName>
    </recommendedName>
</protein>
<evidence type="ECO:0008006" key="5">
    <source>
        <dbReference type="Google" id="ProtNLM"/>
    </source>
</evidence>
<feature type="signal peptide" evidence="2">
    <location>
        <begin position="1"/>
        <end position="26"/>
    </location>
</feature>
<organism evidence="3 4">
    <name type="scientific">Cyberlindnera jadinii (strain ATCC 18201 / CBS 1600 / BCRC 20928 / JCM 3617 / NBRC 0987 / NRRL Y-1542)</name>
    <name type="common">Torula yeast</name>
    <name type="synonym">Candida utilis</name>
    <dbReference type="NCBI Taxonomy" id="983966"/>
    <lineage>
        <taxon>Eukaryota</taxon>
        <taxon>Fungi</taxon>
        <taxon>Dikarya</taxon>
        <taxon>Ascomycota</taxon>
        <taxon>Saccharomycotina</taxon>
        <taxon>Saccharomycetes</taxon>
        <taxon>Phaffomycetales</taxon>
        <taxon>Phaffomycetaceae</taxon>
        <taxon>Cyberlindnera</taxon>
    </lineage>
</organism>
<evidence type="ECO:0000313" key="3">
    <source>
        <dbReference type="EMBL" id="CEP23625.1"/>
    </source>
</evidence>
<feature type="chain" id="PRO_5005217320" description="Secreted protein" evidence="2">
    <location>
        <begin position="27"/>
        <end position="84"/>
    </location>
</feature>
<evidence type="ECO:0000256" key="2">
    <source>
        <dbReference type="SAM" id="SignalP"/>
    </source>
</evidence>
<name>A0A0H5C642_CYBJN</name>
<dbReference type="EMBL" id="CDQK01000004">
    <property type="protein sequence ID" value="CEP23625.1"/>
    <property type="molecule type" value="Genomic_DNA"/>
</dbReference>
<evidence type="ECO:0000256" key="1">
    <source>
        <dbReference type="SAM" id="MobiDB-lite"/>
    </source>
</evidence>
<dbReference type="Proteomes" id="UP000038830">
    <property type="component" value="Unassembled WGS sequence"/>
</dbReference>
<evidence type="ECO:0000313" key="4">
    <source>
        <dbReference type="Proteomes" id="UP000038830"/>
    </source>
</evidence>